<dbReference type="EC" id="5.2.1.8" evidence="4"/>
<organism evidence="6 7">
    <name type="scientific">Mucilaginibacter pallidiroseus</name>
    <dbReference type="NCBI Taxonomy" id="2599295"/>
    <lineage>
        <taxon>Bacteria</taxon>
        <taxon>Pseudomonadati</taxon>
        <taxon>Bacteroidota</taxon>
        <taxon>Sphingobacteriia</taxon>
        <taxon>Sphingobacteriales</taxon>
        <taxon>Sphingobacteriaceae</taxon>
        <taxon>Mucilaginibacter</taxon>
    </lineage>
</organism>
<dbReference type="GO" id="GO:0003755">
    <property type="term" value="F:peptidyl-prolyl cis-trans isomerase activity"/>
    <property type="evidence" value="ECO:0007669"/>
    <property type="project" value="UniProtKB-UniRule"/>
</dbReference>
<keyword evidence="3 4" id="KW-0413">Isomerase</keyword>
<dbReference type="OrthoDB" id="669809at2"/>
<evidence type="ECO:0000256" key="1">
    <source>
        <dbReference type="ARBA" id="ARBA00000971"/>
    </source>
</evidence>
<dbReference type="InterPro" id="IPR001179">
    <property type="entry name" value="PPIase_FKBP_dom"/>
</dbReference>
<keyword evidence="2 3" id="KW-0697">Rotamase</keyword>
<dbReference type="PROSITE" id="PS51257">
    <property type="entry name" value="PROKAR_LIPOPROTEIN"/>
    <property type="match status" value="1"/>
</dbReference>
<evidence type="ECO:0000313" key="6">
    <source>
        <dbReference type="EMBL" id="TWR27390.1"/>
    </source>
</evidence>
<dbReference type="SUPFAM" id="SSF54534">
    <property type="entry name" value="FKBP-like"/>
    <property type="match status" value="2"/>
</dbReference>
<evidence type="ECO:0000259" key="5">
    <source>
        <dbReference type="PROSITE" id="PS50059"/>
    </source>
</evidence>
<dbReference type="AlphaFoldDB" id="A0A563U7R6"/>
<comment type="catalytic activity">
    <reaction evidence="1 3 4">
        <text>[protein]-peptidylproline (omega=180) = [protein]-peptidylproline (omega=0)</text>
        <dbReference type="Rhea" id="RHEA:16237"/>
        <dbReference type="Rhea" id="RHEA-COMP:10747"/>
        <dbReference type="Rhea" id="RHEA-COMP:10748"/>
        <dbReference type="ChEBI" id="CHEBI:83833"/>
        <dbReference type="ChEBI" id="CHEBI:83834"/>
        <dbReference type="EC" id="5.2.1.8"/>
    </reaction>
</comment>
<feature type="domain" description="PPIase FKBP-type" evidence="5">
    <location>
        <begin position="219"/>
        <end position="305"/>
    </location>
</feature>
<accession>A0A563U7R6</accession>
<reference evidence="6 7" key="1">
    <citation type="submission" date="2019-07" db="EMBL/GenBank/DDBJ databases">
        <authorList>
            <person name="Kim J."/>
        </authorList>
    </citation>
    <scope>NUCLEOTIDE SEQUENCE [LARGE SCALE GENOMIC DNA]</scope>
    <source>
        <strain evidence="7">dk17</strain>
    </source>
</reference>
<evidence type="ECO:0000256" key="2">
    <source>
        <dbReference type="ARBA" id="ARBA00023110"/>
    </source>
</evidence>
<comment type="similarity">
    <text evidence="4">Belongs to the FKBP-type PPIase family.</text>
</comment>
<keyword evidence="7" id="KW-1185">Reference proteome</keyword>
<comment type="caution">
    <text evidence="6">The sequence shown here is derived from an EMBL/GenBank/DDBJ whole genome shotgun (WGS) entry which is preliminary data.</text>
</comment>
<name>A0A563U7R6_9SPHI</name>
<dbReference type="InterPro" id="IPR046357">
    <property type="entry name" value="PPIase_dom_sf"/>
</dbReference>
<dbReference type="Gene3D" id="3.10.50.40">
    <property type="match status" value="2"/>
</dbReference>
<sequence length="307" mass="33216">MKQRIFTFLLLTITALTACRKDRNEPSIKEYDDAQIQAYMSTNSLSDFKRDTTDGDTTGLYYKIINKGSGAPLEYSDFISLVYTLRSMDGKYTASDTILNHQYLLLGYVSKSLPKGLQLGIKNALKFRGASMRLLIPSRLAYGKSGFGTGSITNTNGRIAGNQSLDMYVHVINDQQVYDDLVIRNYMSANGLTGYTKAADGTYYKIITAGTSSVTLNEFSTVTCTFTANLMNGTAVNEVYKTSSGALAVSSTFPLGVINILKTSGKVGSSLSIIIPSRLGAGTQGVGVVPPNAPVRYDIQITDITNP</sequence>
<dbReference type="RefSeq" id="WP_146382358.1">
    <property type="nucleotide sequence ID" value="NZ_VOEJ01000006.1"/>
</dbReference>
<evidence type="ECO:0000256" key="4">
    <source>
        <dbReference type="RuleBase" id="RU003915"/>
    </source>
</evidence>
<proteinExistence type="inferred from homology"/>
<evidence type="ECO:0000256" key="3">
    <source>
        <dbReference type="PROSITE-ProRule" id="PRU00277"/>
    </source>
</evidence>
<protein>
    <recommendedName>
        <fullName evidence="4">Peptidyl-prolyl cis-trans isomerase</fullName>
        <ecNumber evidence="4">5.2.1.8</ecNumber>
    </recommendedName>
</protein>
<evidence type="ECO:0000313" key="7">
    <source>
        <dbReference type="Proteomes" id="UP000320042"/>
    </source>
</evidence>
<gene>
    <name evidence="6" type="ORF">FPZ43_12975</name>
</gene>
<dbReference type="Proteomes" id="UP000320042">
    <property type="component" value="Unassembled WGS sequence"/>
</dbReference>
<dbReference type="PROSITE" id="PS50059">
    <property type="entry name" value="FKBP_PPIASE"/>
    <property type="match status" value="2"/>
</dbReference>
<dbReference type="EMBL" id="VOEJ01000006">
    <property type="protein sequence ID" value="TWR27390.1"/>
    <property type="molecule type" value="Genomic_DNA"/>
</dbReference>
<dbReference type="Pfam" id="PF00254">
    <property type="entry name" value="FKBP_C"/>
    <property type="match status" value="1"/>
</dbReference>
<feature type="domain" description="PPIase FKBP-type" evidence="5">
    <location>
        <begin position="76"/>
        <end position="175"/>
    </location>
</feature>